<evidence type="ECO:0000256" key="7">
    <source>
        <dbReference type="ARBA" id="ARBA00022806"/>
    </source>
</evidence>
<evidence type="ECO:0000256" key="10">
    <source>
        <dbReference type="ARBA" id="ARBA00023242"/>
    </source>
</evidence>
<evidence type="ECO:0000259" key="14">
    <source>
        <dbReference type="PROSITE" id="PS50051"/>
    </source>
</evidence>
<feature type="domain" description="MCM C-terminal AAA(+) ATPase" evidence="14">
    <location>
        <begin position="39"/>
        <end position="230"/>
    </location>
</feature>
<dbReference type="PROSITE" id="PS50051">
    <property type="entry name" value="MCM_2"/>
    <property type="match status" value="1"/>
</dbReference>
<keyword evidence="6" id="KW-0378">Hydrolase</keyword>
<feature type="compositionally biased region" description="Basic and acidic residues" evidence="13">
    <location>
        <begin position="1"/>
        <end position="14"/>
    </location>
</feature>
<feature type="compositionally biased region" description="Acidic residues" evidence="13">
    <location>
        <begin position="15"/>
        <end position="25"/>
    </location>
</feature>
<dbReference type="EMBL" id="QUSY01000678">
    <property type="protein sequence ID" value="RHY27910.1"/>
    <property type="molecule type" value="Genomic_DNA"/>
</dbReference>
<dbReference type="InterPro" id="IPR001208">
    <property type="entry name" value="MCM_dom"/>
</dbReference>
<keyword evidence="8 12" id="KW-0067">ATP-binding</keyword>
<keyword evidence="7" id="KW-0347">Helicase</keyword>
<dbReference type="InterPro" id="IPR041024">
    <property type="entry name" value="Mcm6_C"/>
</dbReference>
<dbReference type="GO" id="GO:0005634">
    <property type="term" value="C:nucleus"/>
    <property type="evidence" value="ECO:0007669"/>
    <property type="project" value="UniProtKB-SubCell"/>
</dbReference>
<evidence type="ECO:0000256" key="6">
    <source>
        <dbReference type="ARBA" id="ARBA00022801"/>
    </source>
</evidence>
<dbReference type="GO" id="GO:1990518">
    <property type="term" value="F:single-stranded 3'-5' DNA helicase activity"/>
    <property type="evidence" value="ECO:0007669"/>
    <property type="project" value="TreeGrafter"/>
</dbReference>
<dbReference type="EC" id="3.6.4.12" evidence="3"/>
<keyword evidence="10" id="KW-0539">Nucleus</keyword>
<dbReference type="CDD" id="cd17757">
    <property type="entry name" value="MCM6"/>
    <property type="match status" value="1"/>
</dbReference>
<proteinExistence type="inferred from homology"/>
<sequence length="491" mass="55233">MAQRFDRVSIRSEMGEENENDFSEEELESIRLMKADSDRYMKMAKSLCPSVYGHDEIRKGILLMLFGGVHKTTNEGIKLRGDINICIVGDPSTAKSQFLKYIVQFLPRAIYTSGKVSSAAGLTASVSRDPDTGEYCVEAGALMLSDNGICCIDEFDKMDPMDQVAIHEAMEQQTISITKAGIQATLNARTSILAAANPQNGRYDKTKTLKYNVNISAPIMSRFDLFFVVRLVVKTCTVFNEMRQQAYPEEALQKYIKFARTLNPVIAPDAKRMMVACYRKLRENDVSSNGQSNIAYRITVRQLESMIRLSEALARIDLDETVQVEHVQEAYRLLNKSIIHVDTQNIDLDVPQLPAATSTEDVAAANSVDAGVHQNQVDIDGSGSSITFERFAWIQKAVSRFIRDKEDEMEAFKQTQSNADEFSTCGVLQGEVVTWYLALQDINSEHQLAMERKMILSVVEKLIKDGFLQVVDEDDETQDRFLTVHPNYAFE</sequence>
<evidence type="ECO:0000256" key="13">
    <source>
        <dbReference type="SAM" id="MobiDB-lite"/>
    </source>
</evidence>
<protein>
    <recommendedName>
        <fullName evidence="3">DNA helicase</fullName>
        <ecNumber evidence="3">3.6.4.12</ecNumber>
    </recommendedName>
</protein>
<feature type="region of interest" description="Disordered" evidence="13">
    <location>
        <begin position="1"/>
        <end position="25"/>
    </location>
</feature>
<name>A0A418AS30_9STRA</name>
<evidence type="ECO:0000256" key="3">
    <source>
        <dbReference type="ARBA" id="ARBA00012551"/>
    </source>
</evidence>
<comment type="subcellular location">
    <subcellularLocation>
        <location evidence="1">Nucleus</location>
    </subcellularLocation>
</comment>
<dbReference type="PANTHER" id="PTHR11630:SF43">
    <property type="entry name" value="DNA REPLICATION LICENSING FACTOR MCM6"/>
    <property type="match status" value="1"/>
</dbReference>
<dbReference type="Proteomes" id="UP000285060">
    <property type="component" value="Unassembled WGS sequence"/>
</dbReference>
<comment type="caution">
    <text evidence="15">The sequence shown here is derived from an EMBL/GenBank/DDBJ whole genome shotgun (WGS) entry which is preliminary data.</text>
</comment>
<evidence type="ECO:0000313" key="15">
    <source>
        <dbReference type="EMBL" id="RHY27910.1"/>
    </source>
</evidence>
<dbReference type="PANTHER" id="PTHR11630">
    <property type="entry name" value="DNA REPLICATION LICENSING FACTOR MCM FAMILY MEMBER"/>
    <property type="match status" value="1"/>
</dbReference>
<evidence type="ECO:0000256" key="8">
    <source>
        <dbReference type="ARBA" id="ARBA00022840"/>
    </source>
</evidence>
<dbReference type="GO" id="GO:0005524">
    <property type="term" value="F:ATP binding"/>
    <property type="evidence" value="ECO:0007669"/>
    <property type="project" value="UniProtKB-KW"/>
</dbReference>
<dbReference type="Pfam" id="PF00493">
    <property type="entry name" value="MCM"/>
    <property type="match status" value="1"/>
</dbReference>
<keyword evidence="5 12" id="KW-0547">Nucleotide-binding</keyword>
<dbReference type="GO" id="GO:0003697">
    <property type="term" value="F:single-stranded DNA binding"/>
    <property type="evidence" value="ECO:0007669"/>
    <property type="project" value="TreeGrafter"/>
</dbReference>
<dbReference type="InterPro" id="IPR041562">
    <property type="entry name" value="MCM_lid"/>
</dbReference>
<comment type="similarity">
    <text evidence="2 12">Belongs to the MCM family.</text>
</comment>
<keyword evidence="4" id="KW-0235">DNA replication</keyword>
<dbReference type="InterPro" id="IPR018525">
    <property type="entry name" value="MCM_CS"/>
</dbReference>
<dbReference type="InterPro" id="IPR031327">
    <property type="entry name" value="MCM"/>
</dbReference>
<gene>
    <name evidence="15" type="ORF">DYB32_006442</name>
</gene>
<evidence type="ECO:0000256" key="2">
    <source>
        <dbReference type="ARBA" id="ARBA00008010"/>
    </source>
</evidence>
<dbReference type="GO" id="GO:0000727">
    <property type="term" value="P:double-strand break repair via break-induced replication"/>
    <property type="evidence" value="ECO:0007669"/>
    <property type="project" value="TreeGrafter"/>
</dbReference>
<evidence type="ECO:0000256" key="11">
    <source>
        <dbReference type="ARBA" id="ARBA00023306"/>
    </source>
</evidence>
<evidence type="ECO:0000256" key="4">
    <source>
        <dbReference type="ARBA" id="ARBA00022705"/>
    </source>
</evidence>
<dbReference type="InterPro" id="IPR027417">
    <property type="entry name" value="P-loop_NTPase"/>
</dbReference>
<evidence type="ECO:0000256" key="12">
    <source>
        <dbReference type="RuleBase" id="RU004070"/>
    </source>
</evidence>
<dbReference type="Pfam" id="PF18263">
    <property type="entry name" value="WHD_MCM6"/>
    <property type="match status" value="1"/>
</dbReference>
<dbReference type="AlphaFoldDB" id="A0A418AS30"/>
<evidence type="ECO:0000256" key="9">
    <source>
        <dbReference type="ARBA" id="ARBA00023125"/>
    </source>
</evidence>
<dbReference type="GO" id="GO:0016787">
    <property type="term" value="F:hydrolase activity"/>
    <property type="evidence" value="ECO:0007669"/>
    <property type="project" value="UniProtKB-KW"/>
</dbReference>
<dbReference type="Pfam" id="PF17855">
    <property type="entry name" value="MCM_lid"/>
    <property type="match status" value="1"/>
</dbReference>
<evidence type="ECO:0000256" key="5">
    <source>
        <dbReference type="ARBA" id="ARBA00022741"/>
    </source>
</evidence>
<dbReference type="PROSITE" id="PS00847">
    <property type="entry name" value="MCM_1"/>
    <property type="match status" value="1"/>
</dbReference>
<dbReference type="SMART" id="SM00350">
    <property type="entry name" value="MCM"/>
    <property type="match status" value="1"/>
</dbReference>
<evidence type="ECO:0000313" key="16">
    <source>
        <dbReference type="Proteomes" id="UP000285060"/>
    </source>
</evidence>
<keyword evidence="9 12" id="KW-0238">DNA-binding</keyword>
<accession>A0A418AS30</accession>
<keyword evidence="11" id="KW-0131">Cell cycle</keyword>
<dbReference type="SUPFAM" id="SSF52540">
    <property type="entry name" value="P-loop containing nucleoside triphosphate hydrolases"/>
    <property type="match status" value="1"/>
</dbReference>
<dbReference type="Gene3D" id="1.20.58.870">
    <property type="match status" value="1"/>
</dbReference>
<evidence type="ECO:0000256" key="1">
    <source>
        <dbReference type="ARBA" id="ARBA00004123"/>
    </source>
</evidence>
<dbReference type="GO" id="GO:0042555">
    <property type="term" value="C:MCM complex"/>
    <property type="evidence" value="ECO:0007669"/>
    <property type="project" value="TreeGrafter"/>
</dbReference>
<dbReference type="VEuPathDB" id="FungiDB:H310_09889"/>
<keyword evidence="16" id="KW-1185">Reference proteome</keyword>
<organism evidence="15 16">
    <name type="scientific">Aphanomyces invadans</name>
    <dbReference type="NCBI Taxonomy" id="157072"/>
    <lineage>
        <taxon>Eukaryota</taxon>
        <taxon>Sar</taxon>
        <taxon>Stramenopiles</taxon>
        <taxon>Oomycota</taxon>
        <taxon>Saprolegniomycetes</taxon>
        <taxon>Saprolegniales</taxon>
        <taxon>Verrucalvaceae</taxon>
        <taxon>Aphanomyces</taxon>
    </lineage>
</organism>
<dbReference type="FunFam" id="3.40.50.300:FF:002469">
    <property type="entry name" value="Cell division control protein 21"/>
    <property type="match status" value="1"/>
</dbReference>
<reference evidence="15 16" key="1">
    <citation type="submission" date="2018-08" db="EMBL/GenBank/DDBJ databases">
        <title>Aphanomyces genome sequencing and annotation.</title>
        <authorList>
            <person name="Minardi D."/>
            <person name="Oidtmann B."/>
            <person name="Van Der Giezen M."/>
            <person name="Studholme D.J."/>
        </authorList>
    </citation>
    <scope>NUCLEOTIDE SEQUENCE [LARGE SCALE GENOMIC DNA]</scope>
    <source>
        <strain evidence="15 16">NJM0002</strain>
    </source>
</reference>
<dbReference type="GO" id="GO:1902969">
    <property type="term" value="P:mitotic DNA replication"/>
    <property type="evidence" value="ECO:0007669"/>
    <property type="project" value="TreeGrafter"/>
</dbReference>
<dbReference type="Gene3D" id="3.40.50.300">
    <property type="entry name" value="P-loop containing nucleotide triphosphate hydrolases"/>
    <property type="match status" value="1"/>
</dbReference>
<dbReference type="PRINTS" id="PR01657">
    <property type="entry name" value="MCMFAMILY"/>
</dbReference>